<dbReference type="KEGG" id="acel:acsn021_35340"/>
<dbReference type="Pfam" id="PF14286">
    <property type="entry name" value="DHHW"/>
    <property type="match status" value="1"/>
</dbReference>
<accession>A0A6S6RA22</accession>
<gene>
    <name evidence="1" type="ORF">acsn021_35340</name>
</gene>
<organism evidence="1 2">
    <name type="scientific">Anaerocolumna cellulosilytica</name>
    <dbReference type="NCBI Taxonomy" id="433286"/>
    <lineage>
        <taxon>Bacteria</taxon>
        <taxon>Bacillati</taxon>
        <taxon>Bacillota</taxon>
        <taxon>Clostridia</taxon>
        <taxon>Lachnospirales</taxon>
        <taxon>Lachnospiraceae</taxon>
        <taxon>Anaerocolumna</taxon>
    </lineage>
</organism>
<reference evidence="1 2" key="1">
    <citation type="journal article" date="2016" name="Int. J. Syst. Evol. Microbiol.">
        <title>Descriptions of Anaerotaenia torta gen. nov., sp. nov. and Anaerocolumna cellulosilytica gen. nov., sp. nov. isolated from a methanogenic reactor of cattle waste.</title>
        <authorList>
            <person name="Uek A."/>
            <person name="Ohtaki Y."/>
            <person name="Kaku N."/>
            <person name="Ueki K."/>
        </authorList>
    </citation>
    <scope>NUCLEOTIDE SEQUENCE [LARGE SCALE GENOMIC DNA]</scope>
    <source>
        <strain evidence="1 2">SN021</strain>
    </source>
</reference>
<name>A0A6S6RA22_9FIRM</name>
<proteinExistence type="predicted"/>
<sequence length="376" mass="44192">MMKKLIKYPFIGIFSFFVFGVMLLGIIKKDTEFSVLENRYLTAKPQLTLKKILDTSFETEYETYLNEQFPFRNEWVNLKAASEAAIGKSENNGIIKGKNGYLFDKQITINKQFEKNKQELIKFTRQIDIPVQIALVPNSYAVLSQEVPEIMPNFNQEEAMNAFYAEIIDMDLDSIDMFKTLNEHRNEYIYYRTDHHWTTLGAYYGYEAYCRARGLKPITKQELKSIEIPDFYGTYYSKYKGKGIAPDTITYYEIPIETMIIDKEQKSSLYDIEKAETHDKYSMFLYGNNPLTIIRSKEAKASDKVEKKLLVIKDSYANSFIPYLTYHFDEIYVVDLRYYTGAIHTLIQDNKINEVLVLYNFDTFMSDNNVYRINKQ</sequence>
<dbReference type="InterPro" id="IPR025945">
    <property type="entry name" value="DHHW"/>
</dbReference>
<dbReference type="AlphaFoldDB" id="A0A6S6RA22"/>
<dbReference type="EMBL" id="AP023367">
    <property type="protein sequence ID" value="BCJ95965.1"/>
    <property type="molecule type" value="Genomic_DNA"/>
</dbReference>
<evidence type="ECO:0000313" key="1">
    <source>
        <dbReference type="EMBL" id="BCJ95965.1"/>
    </source>
</evidence>
<dbReference type="Proteomes" id="UP000515561">
    <property type="component" value="Chromosome"/>
</dbReference>
<protein>
    <submittedName>
        <fullName evidence="1">Membrane protein</fullName>
    </submittedName>
</protein>
<keyword evidence="2" id="KW-1185">Reference proteome</keyword>
<evidence type="ECO:0000313" key="2">
    <source>
        <dbReference type="Proteomes" id="UP000515561"/>
    </source>
</evidence>
<dbReference type="RefSeq" id="WP_184092353.1">
    <property type="nucleotide sequence ID" value="NZ_AP023367.1"/>
</dbReference>